<dbReference type="EMBL" id="QFQB01000050">
    <property type="protein sequence ID" value="PZQ45412.1"/>
    <property type="molecule type" value="Genomic_DNA"/>
</dbReference>
<sequence>MSDSYKIRDAVQDDAPLILSFIRELADYEKLLHEVSASEQDIRATLFGASSKAFALIAECEGRPAGFALCFYNYSTFQGKPGIYLEDLYVRPEFRGRGLGKGFFAHLAKRALLENCGRIQWWVLDWNKPSIEFYKSMKAVPMDEWTVYRLEGQSIEDLAKKAV</sequence>
<proteinExistence type="inferred from homology"/>
<dbReference type="PROSITE" id="PS51186">
    <property type="entry name" value="GNAT"/>
    <property type="match status" value="1"/>
</dbReference>
<evidence type="ECO:0000256" key="2">
    <source>
        <dbReference type="ARBA" id="ARBA00022679"/>
    </source>
</evidence>
<dbReference type="SUPFAM" id="SSF55729">
    <property type="entry name" value="Acyl-CoA N-acyltransferases (Nat)"/>
    <property type="match status" value="1"/>
</dbReference>
<dbReference type="GO" id="GO:0008080">
    <property type="term" value="F:N-acetyltransferase activity"/>
    <property type="evidence" value="ECO:0007669"/>
    <property type="project" value="UniProtKB-ARBA"/>
</dbReference>
<evidence type="ECO:0000313" key="6">
    <source>
        <dbReference type="Proteomes" id="UP000249417"/>
    </source>
</evidence>
<organism evidence="5 6">
    <name type="scientific">Micavibrio aeruginosavorus</name>
    <dbReference type="NCBI Taxonomy" id="349221"/>
    <lineage>
        <taxon>Bacteria</taxon>
        <taxon>Pseudomonadati</taxon>
        <taxon>Bdellovibrionota</taxon>
        <taxon>Bdellovibrionia</taxon>
        <taxon>Bdellovibrionales</taxon>
        <taxon>Pseudobdellovibrionaceae</taxon>
        <taxon>Micavibrio</taxon>
    </lineage>
</organism>
<dbReference type="InterPro" id="IPR051016">
    <property type="entry name" value="Diverse_Substrate_AcTransf"/>
</dbReference>
<gene>
    <name evidence="5" type="ORF">DI551_07440</name>
</gene>
<evidence type="ECO:0000256" key="1">
    <source>
        <dbReference type="ARBA" id="ARBA00008694"/>
    </source>
</evidence>
<dbReference type="InterPro" id="IPR000182">
    <property type="entry name" value="GNAT_dom"/>
</dbReference>
<dbReference type="PANTHER" id="PTHR10545">
    <property type="entry name" value="DIAMINE N-ACETYLTRANSFERASE"/>
    <property type="match status" value="1"/>
</dbReference>
<evidence type="ECO:0000259" key="4">
    <source>
        <dbReference type="PROSITE" id="PS51186"/>
    </source>
</evidence>
<dbReference type="InterPro" id="IPR016181">
    <property type="entry name" value="Acyl_CoA_acyltransferase"/>
</dbReference>
<dbReference type="CDD" id="cd04301">
    <property type="entry name" value="NAT_SF"/>
    <property type="match status" value="1"/>
</dbReference>
<keyword evidence="3" id="KW-0012">Acyltransferase</keyword>
<dbReference type="AlphaFoldDB" id="A0A2W5MW18"/>
<accession>A0A2W5MW18</accession>
<evidence type="ECO:0000256" key="3">
    <source>
        <dbReference type="ARBA" id="ARBA00023315"/>
    </source>
</evidence>
<comment type="similarity">
    <text evidence="1">Belongs to the acetyltransferase family.</text>
</comment>
<dbReference type="PANTHER" id="PTHR10545:SF29">
    <property type="entry name" value="GH14572P-RELATED"/>
    <property type="match status" value="1"/>
</dbReference>
<dbReference type="Proteomes" id="UP000249417">
    <property type="component" value="Unassembled WGS sequence"/>
</dbReference>
<dbReference type="Pfam" id="PF00583">
    <property type="entry name" value="Acetyltransf_1"/>
    <property type="match status" value="1"/>
</dbReference>
<reference evidence="5 6" key="1">
    <citation type="submission" date="2017-08" db="EMBL/GenBank/DDBJ databases">
        <title>Infants hospitalized years apart are colonized by the same room-sourced microbial strains.</title>
        <authorList>
            <person name="Brooks B."/>
            <person name="Olm M.R."/>
            <person name="Firek B.A."/>
            <person name="Baker R."/>
            <person name="Thomas B.C."/>
            <person name="Morowitz M.J."/>
            <person name="Banfield J.F."/>
        </authorList>
    </citation>
    <scope>NUCLEOTIDE SEQUENCE [LARGE SCALE GENOMIC DNA]</scope>
    <source>
        <strain evidence="5">S2_005_002_R2_29</strain>
    </source>
</reference>
<feature type="domain" description="N-acetyltransferase" evidence="4">
    <location>
        <begin position="5"/>
        <end position="163"/>
    </location>
</feature>
<dbReference type="Gene3D" id="3.40.630.30">
    <property type="match status" value="1"/>
</dbReference>
<dbReference type="FunFam" id="3.40.630.30:FF:000064">
    <property type="entry name" value="GNAT family acetyltransferase"/>
    <property type="match status" value="1"/>
</dbReference>
<name>A0A2W5MW18_9BACT</name>
<protein>
    <submittedName>
        <fullName evidence="5">N-acetyltransferase</fullName>
    </submittedName>
</protein>
<keyword evidence="2 5" id="KW-0808">Transferase</keyword>
<comment type="caution">
    <text evidence="5">The sequence shown here is derived from an EMBL/GenBank/DDBJ whole genome shotgun (WGS) entry which is preliminary data.</text>
</comment>
<evidence type="ECO:0000313" key="5">
    <source>
        <dbReference type="EMBL" id="PZQ45412.1"/>
    </source>
</evidence>